<accession>A0A183S9U7</accession>
<organism evidence="4">
    <name type="scientific">Schistocephalus solidus</name>
    <name type="common">Tapeworm</name>
    <dbReference type="NCBI Taxonomy" id="70667"/>
    <lineage>
        <taxon>Eukaryota</taxon>
        <taxon>Metazoa</taxon>
        <taxon>Spiralia</taxon>
        <taxon>Lophotrochozoa</taxon>
        <taxon>Platyhelminthes</taxon>
        <taxon>Cestoda</taxon>
        <taxon>Eucestoda</taxon>
        <taxon>Diphyllobothriidea</taxon>
        <taxon>Diphyllobothriidae</taxon>
        <taxon>Schistocephalus</taxon>
    </lineage>
</organism>
<dbReference type="Proteomes" id="UP000275846">
    <property type="component" value="Unassembled WGS sequence"/>
</dbReference>
<evidence type="ECO:0000313" key="2">
    <source>
        <dbReference type="EMBL" id="VDL86673.1"/>
    </source>
</evidence>
<dbReference type="AlphaFoldDB" id="A0A183S9U7"/>
<dbReference type="WBParaSite" id="SSLN_0000103501-mRNA-1">
    <property type="protein sequence ID" value="SSLN_0000103501-mRNA-1"/>
    <property type="gene ID" value="SSLN_0000103501"/>
</dbReference>
<feature type="region of interest" description="Disordered" evidence="1">
    <location>
        <begin position="65"/>
        <end position="103"/>
    </location>
</feature>
<reference evidence="2 3" key="2">
    <citation type="submission" date="2018-11" db="EMBL/GenBank/DDBJ databases">
        <authorList>
            <consortium name="Pathogen Informatics"/>
        </authorList>
    </citation>
    <scope>NUCLEOTIDE SEQUENCE [LARGE SCALE GENOMIC DNA]</scope>
    <source>
        <strain evidence="2 3">NST_G2</strain>
    </source>
</reference>
<gene>
    <name evidence="2" type="ORF">SSLN_LOCUS995</name>
</gene>
<evidence type="ECO:0000313" key="4">
    <source>
        <dbReference type="WBParaSite" id="SSLN_0000103501-mRNA-1"/>
    </source>
</evidence>
<name>A0A183S9U7_SCHSO</name>
<dbReference type="EMBL" id="UYSU01001239">
    <property type="protein sequence ID" value="VDL86673.1"/>
    <property type="molecule type" value="Genomic_DNA"/>
</dbReference>
<evidence type="ECO:0000313" key="3">
    <source>
        <dbReference type="Proteomes" id="UP000275846"/>
    </source>
</evidence>
<reference evidence="4" key="1">
    <citation type="submission" date="2016-06" db="UniProtKB">
        <authorList>
            <consortium name="WormBaseParasite"/>
        </authorList>
    </citation>
    <scope>IDENTIFICATION</scope>
</reference>
<keyword evidence="3" id="KW-1185">Reference proteome</keyword>
<protein>
    <submittedName>
        <fullName evidence="2 4">Uncharacterized protein</fullName>
    </submittedName>
</protein>
<proteinExistence type="predicted"/>
<evidence type="ECO:0000256" key="1">
    <source>
        <dbReference type="SAM" id="MobiDB-lite"/>
    </source>
</evidence>
<sequence>MIIVPTSLLPYLYSHLEFEPPPLFVKSNMLHFTPPQLRLPRIIYFLMPELVPLLIHLEKEVTDETGQPKVSAANHPCASGSGPTSDQRSPLIPKRSAVPPPSPTFGDTFPTVEIDLRRSFYRIILIALILYAILDSDFPTNFNLLVECRNARQIDRTTDLSFREMTTFTTACDLSALDTDIT</sequence>